<keyword evidence="2" id="KW-1185">Reference proteome</keyword>
<accession>A0A9Q3ISE5</accession>
<gene>
    <name evidence="1" type="ORF">O181_088891</name>
</gene>
<evidence type="ECO:0000313" key="2">
    <source>
        <dbReference type="Proteomes" id="UP000765509"/>
    </source>
</evidence>
<proteinExistence type="predicted"/>
<dbReference type="Proteomes" id="UP000765509">
    <property type="component" value="Unassembled WGS sequence"/>
</dbReference>
<evidence type="ECO:0000313" key="1">
    <source>
        <dbReference type="EMBL" id="MBW0549176.1"/>
    </source>
</evidence>
<name>A0A9Q3ISE5_9BASI</name>
<comment type="caution">
    <text evidence="1">The sequence shown here is derived from an EMBL/GenBank/DDBJ whole genome shotgun (WGS) entry which is preliminary data.</text>
</comment>
<reference evidence="1" key="1">
    <citation type="submission" date="2021-03" db="EMBL/GenBank/DDBJ databases">
        <title>Draft genome sequence of rust myrtle Austropuccinia psidii MF-1, a brazilian biotype.</title>
        <authorList>
            <person name="Quecine M.C."/>
            <person name="Pachon D.M.R."/>
            <person name="Bonatelli M.L."/>
            <person name="Correr F.H."/>
            <person name="Franceschini L.M."/>
            <person name="Leite T.F."/>
            <person name="Margarido G.R.A."/>
            <person name="Almeida C.A."/>
            <person name="Ferrarezi J.A."/>
            <person name="Labate C.A."/>
        </authorList>
    </citation>
    <scope>NUCLEOTIDE SEQUENCE</scope>
    <source>
        <strain evidence="1">MF-1</strain>
    </source>
</reference>
<sequence length="109" mass="12883">MIPHSEKIVIALQFGDKRTHDVRHQNFERVFLWDVGEGPRKPVSTLCNGPYLTVERSPAFGVRKWDMLLKELYHHLITGMFKSFVPFTRAQARNSRVRYWIHFKSKEGL</sequence>
<dbReference type="AlphaFoldDB" id="A0A9Q3ISE5"/>
<organism evidence="1 2">
    <name type="scientific">Austropuccinia psidii MF-1</name>
    <dbReference type="NCBI Taxonomy" id="1389203"/>
    <lineage>
        <taxon>Eukaryota</taxon>
        <taxon>Fungi</taxon>
        <taxon>Dikarya</taxon>
        <taxon>Basidiomycota</taxon>
        <taxon>Pucciniomycotina</taxon>
        <taxon>Pucciniomycetes</taxon>
        <taxon>Pucciniales</taxon>
        <taxon>Sphaerophragmiaceae</taxon>
        <taxon>Austropuccinia</taxon>
    </lineage>
</organism>
<dbReference type="EMBL" id="AVOT02054466">
    <property type="protein sequence ID" value="MBW0549176.1"/>
    <property type="molecule type" value="Genomic_DNA"/>
</dbReference>
<protein>
    <submittedName>
        <fullName evidence="1">Uncharacterized protein</fullName>
    </submittedName>
</protein>